<dbReference type="Proteomes" id="UP001501508">
    <property type="component" value="Unassembled WGS sequence"/>
</dbReference>
<gene>
    <name evidence="2" type="ORF">GCM10023091_23590</name>
</gene>
<evidence type="ECO:0000313" key="2">
    <source>
        <dbReference type="EMBL" id="GAA4440238.1"/>
    </source>
</evidence>
<dbReference type="Pfam" id="PF19898">
    <property type="entry name" value="DUF6371"/>
    <property type="match status" value="1"/>
</dbReference>
<feature type="domain" description="DUF6371" evidence="1">
    <location>
        <begin position="105"/>
        <end position="266"/>
    </location>
</feature>
<protein>
    <submittedName>
        <fullName evidence="2">DUF6371 domain-containing protein</fullName>
    </submittedName>
</protein>
<dbReference type="InterPro" id="IPR045951">
    <property type="entry name" value="DUF6371"/>
</dbReference>
<keyword evidence="3" id="KW-1185">Reference proteome</keyword>
<accession>A0ABP8M1H4</accession>
<evidence type="ECO:0000313" key="3">
    <source>
        <dbReference type="Proteomes" id="UP001501508"/>
    </source>
</evidence>
<organism evidence="2 3">
    <name type="scientific">Ravibacter arvi</name>
    <dbReference type="NCBI Taxonomy" id="2051041"/>
    <lineage>
        <taxon>Bacteria</taxon>
        <taxon>Pseudomonadati</taxon>
        <taxon>Bacteroidota</taxon>
        <taxon>Cytophagia</taxon>
        <taxon>Cytophagales</taxon>
        <taxon>Spirosomataceae</taxon>
        <taxon>Ravibacter</taxon>
    </lineage>
</organism>
<dbReference type="RefSeq" id="WP_345029296.1">
    <property type="nucleotide sequence ID" value="NZ_BAABEY010000024.1"/>
</dbReference>
<name>A0ABP8M1H4_9BACT</name>
<comment type="caution">
    <text evidence="2">The sequence shown here is derived from an EMBL/GenBank/DDBJ whole genome shotgun (WGS) entry which is preliminary data.</text>
</comment>
<proteinExistence type="predicted"/>
<reference evidence="3" key="1">
    <citation type="journal article" date="2019" name="Int. J. Syst. Evol. Microbiol.">
        <title>The Global Catalogue of Microorganisms (GCM) 10K type strain sequencing project: providing services to taxonomists for standard genome sequencing and annotation.</title>
        <authorList>
            <consortium name="The Broad Institute Genomics Platform"/>
            <consortium name="The Broad Institute Genome Sequencing Center for Infectious Disease"/>
            <person name="Wu L."/>
            <person name="Ma J."/>
        </authorList>
    </citation>
    <scope>NUCLEOTIDE SEQUENCE [LARGE SCALE GENOMIC DNA]</scope>
    <source>
        <strain evidence="3">JCM 31920</strain>
    </source>
</reference>
<evidence type="ECO:0000259" key="1">
    <source>
        <dbReference type="Pfam" id="PF19898"/>
    </source>
</evidence>
<dbReference type="EMBL" id="BAABEY010000024">
    <property type="protein sequence ID" value="GAA4440238.1"/>
    <property type="molecule type" value="Genomic_DNA"/>
</dbReference>
<sequence>MKEHQSFESLPELKFDKNRNRVNLCPCGKDNRDGKFVPYIGYETAGYCHSCGETFLPQRPIDQRTAIGPPFSRKQISKPKSKIDFIPVEKFKSLLLAGKDLYGENHFFHWLGDPKRGEYAFDTKTINRLIDDYFLSNSIKYKGWVLFPYIDISGNVRDIKAIDYNPDTGKRISQKNGDTQNRCYFIGKEILGNTNANTERSFFGEHLLRGNNKPVRIFESEAAAVYAAPFFPESICVATGGKNGYKWTEQTTSNILQGRKVILYPDIDGHEQWEQDAEKVRKYGIEVQVSQLLKNSAIKFAKEKGIEYSELVKLKYDLRDFLQYHKLADFQIK</sequence>